<dbReference type="InterPro" id="IPR032267">
    <property type="entry name" value="DUF4832"/>
</dbReference>
<dbReference type="Pfam" id="PF16173">
    <property type="entry name" value="DUF4874"/>
    <property type="match status" value="1"/>
</dbReference>
<feature type="domain" description="DUF4832" evidence="2">
    <location>
        <begin position="230"/>
        <end position="467"/>
    </location>
</feature>
<name>A0A4R6Z522_9GAMM</name>
<evidence type="ECO:0000313" key="4">
    <source>
        <dbReference type="EMBL" id="TDR46783.1"/>
    </source>
</evidence>
<dbReference type="InterPro" id="IPR032379">
    <property type="entry name" value="DUF4874"/>
</dbReference>
<evidence type="ECO:0000259" key="3">
    <source>
        <dbReference type="Pfam" id="PF16173"/>
    </source>
</evidence>
<accession>A0A4R6Z522</accession>
<dbReference type="EMBL" id="SNZH01000003">
    <property type="protein sequence ID" value="TDR46783.1"/>
    <property type="molecule type" value="Genomic_DNA"/>
</dbReference>
<organism evidence="4 5">
    <name type="scientific">Tahibacter aquaticus</name>
    <dbReference type="NCBI Taxonomy" id="520092"/>
    <lineage>
        <taxon>Bacteria</taxon>
        <taxon>Pseudomonadati</taxon>
        <taxon>Pseudomonadota</taxon>
        <taxon>Gammaproteobacteria</taxon>
        <taxon>Lysobacterales</taxon>
        <taxon>Rhodanobacteraceae</taxon>
        <taxon>Tahibacter</taxon>
    </lineage>
</organism>
<evidence type="ECO:0000313" key="5">
    <source>
        <dbReference type="Proteomes" id="UP000295293"/>
    </source>
</evidence>
<evidence type="ECO:0000259" key="2">
    <source>
        <dbReference type="Pfam" id="PF16116"/>
    </source>
</evidence>
<feature type="chain" id="PRO_5021016866" evidence="1">
    <location>
        <begin position="24"/>
        <end position="588"/>
    </location>
</feature>
<gene>
    <name evidence="4" type="ORF">DFR29_103319</name>
</gene>
<dbReference type="Proteomes" id="UP000295293">
    <property type="component" value="Unassembled WGS sequence"/>
</dbReference>
<keyword evidence="1" id="KW-0732">Signal</keyword>
<dbReference type="RefSeq" id="WP_133817911.1">
    <property type="nucleotide sequence ID" value="NZ_SNZH01000003.1"/>
</dbReference>
<sequence length="588" mass="63487">MSYYVKYVLAIALLTALSPLATAQQQNYSVSSADINNPERGFYEPTYAYLGAQTPSTPYTRLSQNLNLTQFGPLSSRKISVVQRLMSLKNYTNTDLLPAAFLQNIRTDFADARALNVKLYLRFAYDFEGTVPTVPIARIISHINQLGPLLTENSELITHIDAGMLGAYGEWYAGFPEPPGTQDLRTAVVNAWLTALPADRAVDVRTPRYKRAMFGAAAISSGFDGTPAARVGHHNDCFLRSVADSGTFAEQDFALRADEKAYLSAENRFLPQSGETCGLFEVFPWEVCGPGENCANLTSCANAGIAMQTQRWSLLNTRYFDPLVLPPNGLWHQGSNCYADFKKQLGYRIELIRSSIPTAAQVGVCGWNASVTLRNSGFASPFNPRGLKLVLAPTNGGAATFVDLLQQNSPTHDPRRWLPVADSGEIVVTLGNQLPNVVPGAYALHLFMPDGHPDLAAVPQYSIQTANVGLWDATRGWNSLNRTVQVSACITYSVGGTVSGLASGNTVALQLNSGSSFVVANNGPFTFPSALPSGASFSASIATQPTGQYCTVQNGSGTVGASNIGNVAVQCLDQSEIIFFNDFEQPRW</sequence>
<dbReference type="AlphaFoldDB" id="A0A4R6Z522"/>
<feature type="domain" description="DUF4874" evidence="3">
    <location>
        <begin position="37"/>
        <end position="209"/>
    </location>
</feature>
<reference evidence="4 5" key="1">
    <citation type="submission" date="2019-03" db="EMBL/GenBank/DDBJ databases">
        <title>Genomic Encyclopedia of Type Strains, Phase IV (KMG-IV): sequencing the most valuable type-strain genomes for metagenomic binning, comparative biology and taxonomic classification.</title>
        <authorList>
            <person name="Goeker M."/>
        </authorList>
    </citation>
    <scope>NUCLEOTIDE SEQUENCE [LARGE SCALE GENOMIC DNA]</scope>
    <source>
        <strain evidence="4 5">DSM 21667</strain>
    </source>
</reference>
<evidence type="ECO:0000256" key="1">
    <source>
        <dbReference type="SAM" id="SignalP"/>
    </source>
</evidence>
<protein>
    <submittedName>
        <fullName evidence="4">Uncharacterized protein DUF4874</fullName>
    </submittedName>
</protein>
<proteinExistence type="predicted"/>
<keyword evidence="5" id="KW-1185">Reference proteome</keyword>
<dbReference type="Pfam" id="PF16116">
    <property type="entry name" value="DUF4832"/>
    <property type="match status" value="1"/>
</dbReference>
<feature type="signal peptide" evidence="1">
    <location>
        <begin position="1"/>
        <end position="23"/>
    </location>
</feature>
<comment type="caution">
    <text evidence="4">The sequence shown here is derived from an EMBL/GenBank/DDBJ whole genome shotgun (WGS) entry which is preliminary data.</text>
</comment>
<dbReference type="OrthoDB" id="218680at2"/>